<comment type="caution">
    <text evidence="1">The sequence shown here is derived from an EMBL/GenBank/DDBJ whole genome shotgun (WGS) entry which is preliminary data.</text>
</comment>
<dbReference type="AlphaFoldDB" id="A0A8B6FTL7"/>
<dbReference type="Proteomes" id="UP000596742">
    <property type="component" value="Unassembled WGS sequence"/>
</dbReference>
<dbReference type="OrthoDB" id="10572596at2759"/>
<dbReference type="EMBL" id="UYJE01007413">
    <property type="protein sequence ID" value="VDI54521.1"/>
    <property type="molecule type" value="Genomic_DNA"/>
</dbReference>
<reference evidence="1" key="1">
    <citation type="submission" date="2018-11" db="EMBL/GenBank/DDBJ databases">
        <authorList>
            <person name="Alioto T."/>
            <person name="Alioto T."/>
        </authorList>
    </citation>
    <scope>NUCLEOTIDE SEQUENCE</scope>
</reference>
<gene>
    <name evidence="1" type="ORF">MGAL_10B009605</name>
</gene>
<proteinExistence type="predicted"/>
<protein>
    <submittedName>
        <fullName evidence="1">Uncharacterized protein</fullName>
    </submittedName>
</protein>
<keyword evidence="2" id="KW-1185">Reference proteome</keyword>
<accession>A0A8B6FTL7</accession>
<evidence type="ECO:0000313" key="1">
    <source>
        <dbReference type="EMBL" id="VDI54521.1"/>
    </source>
</evidence>
<sequence>MIDNNTNTRYLLLLPDNHIALSSANCDIAQYFKLLDISFTMMLNSVGLIQLPCGVPF</sequence>
<evidence type="ECO:0000313" key="2">
    <source>
        <dbReference type="Proteomes" id="UP000596742"/>
    </source>
</evidence>
<name>A0A8B6FTL7_MYTGA</name>
<organism evidence="1 2">
    <name type="scientific">Mytilus galloprovincialis</name>
    <name type="common">Mediterranean mussel</name>
    <dbReference type="NCBI Taxonomy" id="29158"/>
    <lineage>
        <taxon>Eukaryota</taxon>
        <taxon>Metazoa</taxon>
        <taxon>Spiralia</taxon>
        <taxon>Lophotrochozoa</taxon>
        <taxon>Mollusca</taxon>
        <taxon>Bivalvia</taxon>
        <taxon>Autobranchia</taxon>
        <taxon>Pteriomorphia</taxon>
        <taxon>Mytilida</taxon>
        <taxon>Mytiloidea</taxon>
        <taxon>Mytilidae</taxon>
        <taxon>Mytilinae</taxon>
        <taxon>Mytilus</taxon>
    </lineage>
</organism>